<dbReference type="GO" id="GO:0005881">
    <property type="term" value="C:cytoplasmic microtubule"/>
    <property type="evidence" value="ECO:0007669"/>
    <property type="project" value="TreeGrafter"/>
</dbReference>
<keyword evidence="5" id="KW-0498">Mitosis</keyword>
<feature type="compositionally biased region" description="Polar residues" evidence="7">
    <location>
        <begin position="581"/>
        <end position="594"/>
    </location>
</feature>
<dbReference type="GO" id="GO:0051301">
    <property type="term" value="P:cell division"/>
    <property type="evidence" value="ECO:0007669"/>
    <property type="project" value="UniProtKB-KW"/>
</dbReference>
<evidence type="ECO:0000313" key="9">
    <source>
        <dbReference type="EMBL" id="ORX48925.1"/>
    </source>
</evidence>
<keyword evidence="3" id="KW-0132">Cell division</keyword>
<evidence type="ECO:0000256" key="3">
    <source>
        <dbReference type="ARBA" id="ARBA00022618"/>
    </source>
</evidence>
<protein>
    <submittedName>
        <fullName evidence="9">ARM repeat-containing protein</fullName>
    </submittedName>
</protein>
<keyword evidence="6" id="KW-0175">Coiled coil</keyword>
<dbReference type="SMART" id="SM01349">
    <property type="entry name" value="TOG"/>
    <property type="match status" value="1"/>
</dbReference>
<feature type="region of interest" description="Disordered" evidence="7">
    <location>
        <begin position="1151"/>
        <end position="1183"/>
    </location>
</feature>
<gene>
    <name evidence="9" type="ORF">BCR36DRAFT_412934</name>
</gene>
<keyword evidence="5" id="KW-0131">Cell cycle</keyword>
<evidence type="ECO:0000313" key="10">
    <source>
        <dbReference type="Proteomes" id="UP000193719"/>
    </source>
</evidence>
<dbReference type="EMBL" id="MCFH01000025">
    <property type="protein sequence ID" value="ORX48925.1"/>
    <property type="molecule type" value="Genomic_DNA"/>
</dbReference>
<feature type="compositionally biased region" description="Low complexity" evidence="7">
    <location>
        <begin position="740"/>
        <end position="777"/>
    </location>
</feature>
<evidence type="ECO:0000256" key="5">
    <source>
        <dbReference type="ARBA" id="ARBA00022776"/>
    </source>
</evidence>
<dbReference type="InterPro" id="IPR011989">
    <property type="entry name" value="ARM-like"/>
</dbReference>
<feature type="compositionally biased region" description="Pro residues" evidence="7">
    <location>
        <begin position="289"/>
        <end position="301"/>
    </location>
</feature>
<dbReference type="Gene3D" id="1.25.10.10">
    <property type="entry name" value="Leucine-rich Repeat Variant"/>
    <property type="match status" value="3"/>
</dbReference>
<accession>A0A1Y1V730</accession>
<name>A0A1Y1V730_9FUNG</name>
<feature type="compositionally biased region" description="Low complexity" evidence="7">
    <location>
        <begin position="633"/>
        <end position="650"/>
    </location>
</feature>
<feature type="domain" description="TOG" evidence="8">
    <location>
        <begin position="347"/>
        <end position="590"/>
    </location>
</feature>
<feature type="region of interest" description="Disordered" evidence="7">
    <location>
        <begin position="250"/>
        <end position="324"/>
    </location>
</feature>
<feature type="region of interest" description="Disordered" evidence="7">
    <location>
        <begin position="581"/>
        <end position="700"/>
    </location>
</feature>
<dbReference type="InterPro" id="IPR016024">
    <property type="entry name" value="ARM-type_fold"/>
</dbReference>
<dbReference type="GO" id="GO:0005815">
    <property type="term" value="C:microtubule organizing center"/>
    <property type="evidence" value="ECO:0007669"/>
    <property type="project" value="TreeGrafter"/>
</dbReference>
<dbReference type="InterPro" id="IPR024395">
    <property type="entry name" value="CLASP_N_dom"/>
</dbReference>
<feature type="compositionally biased region" description="Polar residues" evidence="7">
    <location>
        <begin position="659"/>
        <end position="671"/>
    </location>
</feature>
<evidence type="ECO:0000256" key="2">
    <source>
        <dbReference type="ARBA" id="ARBA00009549"/>
    </source>
</evidence>
<reference evidence="9 10" key="1">
    <citation type="submission" date="2016-08" db="EMBL/GenBank/DDBJ databases">
        <title>Genomes of anaerobic fungi encode conserved fungal cellulosomes for biomass hydrolysis.</title>
        <authorList>
            <consortium name="DOE Joint Genome Institute"/>
            <person name="Haitjema C.H."/>
            <person name="Gilmore S.P."/>
            <person name="Henske J.K."/>
            <person name="Solomon K.V."/>
            <person name="De Groot R."/>
            <person name="Kuo A."/>
            <person name="Mondo S.J."/>
            <person name="Salamov A.A."/>
            <person name="Labutti K."/>
            <person name="Zhao Z."/>
            <person name="Chiniquy J."/>
            <person name="Barry K."/>
            <person name="Brewer H.M."/>
            <person name="Purvine S.O."/>
            <person name="Wright A.T."/>
            <person name="Boxma B."/>
            <person name="Van Alen T."/>
            <person name="Hackstein J.H."/>
            <person name="Baker S.E."/>
            <person name="Grigoriev I.V."/>
            <person name="O'Malley M.A."/>
        </authorList>
    </citation>
    <scope>NUCLEOTIDE SEQUENCE [LARGE SCALE GENOMIC DNA]</scope>
    <source>
        <strain evidence="10">finn</strain>
    </source>
</reference>
<organism evidence="9 10">
    <name type="scientific">Piromyces finnis</name>
    <dbReference type="NCBI Taxonomy" id="1754191"/>
    <lineage>
        <taxon>Eukaryota</taxon>
        <taxon>Fungi</taxon>
        <taxon>Fungi incertae sedis</taxon>
        <taxon>Chytridiomycota</taxon>
        <taxon>Chytridiomycota incertae sedis</taxon>
        <taxon>Neocallimastigomycetes</taxon>
        <taxon>Neocallimastigales</taxon>
        <taxon>Neocallimastigaceae</taxon>
        <taxon>Piromyces</taxon>
    </lineage>
</organism>
<feature type="compositionally biased region" description="Low complexity" evidence="7">
    <location>
        <begin position="672"/>
        <end position="700"/>
    </location>
</feature>
<keyword evidence="4" id="KW-0493">Microtubule</keyword>
<dbReference type="PANTHER" id="PTHR21567">
    <property type="entry name" value="CLASP"/>
    <property type="match status" value="1"/>
</dbReference>
<feature type="region of interest" description="Disordered" evidence="7">
    <location>
        <begin position="725"/>
        <end position="823"/>
    </location>
</feature>
<dbReference type="OrthoDB" id="46159at2759"/>
<dbReference type="STRING" id="1754191.A0A1Y1V730"/>
<proteinExistence type="inferred from homology"/>
<evidence type="ECO:0000256" key="6">
    <source>
        <dbReference type="SAM" id="Coils"/>
    </source>
</evidence>
<feature type="compositionally biased region" description="Polar residues" evidence="7">
    <location>
        <begin position="1151"/>
        <end position="1160"/>
    </location>
</feature>
<dbReference type="PANTHER" id="PTHR21567:SF9">
    <property type="entry name" value="CLIP-ASSOCIATING PROTEIN"/>
    <property type="match status" value="1"/>
</dbReference>
<keyword evidence="10" id="KW-1185">Reference proteome</keyword>
<dbReference type="GO" id="GO:0005876">
    <property type="term" value="C:spindle microtubule"/>
    <property type="evidence" value="ECO:0007669"/>
    <property type="project" value="TreeGrafter"/>
</dbReference>
<dbReference type="GO" id="GO:0090307">
    <property type="term" value="P:mitotic spindle assembly"/>
    <property type="evidence" value="ECO:0007669"/>
    <property type="project" value="TreeGrafter"/>
</dbReference>
<dbReference type="GO" id="GO:1990023">
    <property type="term" value="C:mitotic spindle midzone"/>
    <property type="evidence" value="ECO:0007669"/>
    <property type="project" value="TreeGrafter"/>
</dbReference>
<comment type="similarity">
    <text evidence="2">Belongs to the CLASP family.</text>
</comment>
<dbReference type="GO" id="GO:0008017">
    <property type="term" value="F:microtubule binding"/>
    <property type="evidence" value="ECO:0007669"/>
    <property type="project" value="TreeGrafter"/>
</dbReference>
<dbReference type="Pfam" id="PF12348">
    <property type="entry name" value="CLASP_N"/>
    <property type="match status" value="1"/>
</dbReference>
<evidence type="ECO:0000256" key="7">
    <source>
        <dbReference type="SAM" id="MobiDB-lite"/>
    </source>
</evidence>
<feature type="compositionally biased region" description="Polar residues" evidence="7">
    <location>
        <begin position="620"/>
        <end position="632"/>
    </location>
</feature>
<feature type="compositionally biased region" description="Low complexity" evidence="7">
    <location>
        <begin position="302"/>
        <end position="322"/>
    </location>
</feature>
<evidence type="ECO:0000256" key="4">
    <source>
        <dbReference type="ARBA" id="ARBA00022701"/>
    </source>
</evidence>
<comment type="caution">
    <text evidence="9">The sequence shown here is derived from an EMBL/GenBank/DDBJ whole genome shotgun (WGS) entry which is preliminary data.</text>
</comment>
<feature type="compositionally biased region" description="Low complexity" evidence="7">
    <location>
        <begin position="787"/>
        <end position="808"/>
    </location>
</feature>
<feature type="compositionally biased region" description="Low complexity" evidence="7">
    <location>
        <begin position="258"/>
        <end position="278"/>
    </location>
</feature>
<evidence type="ECO:0000256" key="1">
    <source>
        <dbReference type="ARBA" id="ARBA00004186"/>
    </source>
</evidence>
<comment type="subcellular location">
    <subcellularLocation>
        <location evidence="1">Cytoplasm</location>
        <location evidence="1">Cytoskeleton</location>
        <location evidence="1">Spindle</location>
    </subcellularLocation>
</comment>
<dbReference type="Proteomes" id="UP000193719">
    <property type="component" value="Unassembled WGS sequence"/>
</dbReference>
<evidence type="ECO:0000259" key="8">
    <source>
        <dbReference type="SMART" id="SM01349"/>
    </source>
</evidence>
<feature type="coiled-coil region" evidence="6">
    <location>
        <begin position="989"/>
        <end position="1016"/>
    </location>
</feature>
<sequence>MEEIIEKFLNSVNNNVTFDMKVKAIQDLDANIFNSTYLKNMQLFERIIEVTAKYLKSTQYKTTYEILIFLSHMNQYLSQKDNMAIYFRIYIPYLYGIALERLGDSKEKIRELTAVYILEVMQLASYFPREKFNLVIEKEFRTAIATTKFFRVKEQLIMLVTESYKTIQSFKQQIQYYIPNIVQSLEDSNEVVRSSSKESIIDIIRYSQNHPEVIRQIKRELVKNKVRQAIIDSIFSQVTVLEDDSKMDSPVSKTRLINSNPQSNTSSPQLSTTASSSSFENIKGLGIKTPPPNYPPPPPPHQKVSSSSSVPATSNNSASSSPINVTVFKFPGKRTVSQDISPIVINSEKEFETNLRNMLPTFMEKESENNWEKRERFMKQIRGMIRGGAAEYDGNCRYIKIMLEHILKTTHSLRTTLAITTIGTIIEIAENYQSQMDPIAEAVVTNLLDLTSQTKKLIASSATQAIYIILRNISYNQKILNLIANGLSDKNANTRSSACLALGVMFEEMAKSENSKSFLVRSGGLDIIEKCIKKGLQDANPSVRETTRTIYSVLNEHWNDRSNALMNTLDITTRKALMRTLNTHSGTNTATSSPKLVRRSKIPNSPALGEPLQAKRQDSRPSTPAFSRGKSQSTLNSPKLTSTSSLLSESQQHARPLSMSPQRYQTSPNVNRKSSTGLGSNSSSPRSSMSPLSSFSSVNSHSMKSGIKIENSSLLQSMNKALNSNNNGSIDIIKPKPLYSSPKISNNNINKDNYQNISSSSSIISSSQPSMSPIQKQEQLKREQLKQQKLQELQQMQQMKQMQRPRQPSSSGSTPNSEKSESEILSPICIQILEKLKDKEWKNRVEGLEDLLSYITSPSYEQSEKLTKTYLSLFRDPSPYILNTIFKPEMLQAVVESRFVSLDKLIPKIYSVIEPPDEKTGEFDDLSKTAYDAIVWLKKKIRKEVILDSLFICLENKLNNQFMSETVFEGVLSWLVEIIDRTPRIRSDIERYFNQNNNYNVALEELLELLVRSEDNNSINNVYIIKLIESLQELNPTSYDDVMSEYAENIQFIILKRIHNNDYDLSDIEREFIEKELSQKPTNKFRESHLFDSSFSLDDPKSNLLTEETVPEGFSDLTISRNTSIPIGIGNTEDNYSENLSIINELVSKTWNSQPEGNDTTIKDKSENSDTQSTPKLSYKKPDMEEDIIQISSPIEVTNIDTIDEVTNKEDSTILDNYGETIEDDRIHSLNKQFKILIDIIQESNEIDHDILDIKVFRRLIRYSREYPLKKDMTKIQGKSNIAQNLWGHWFKQLYYHLYQYVDNESNVKNIENYENCILLIKHLIINQTSNFDNYEKDTMQILIKCRSLNIDEVCSASEDTIEALCEELNSEKSIEACIELFGDEDFIAESPLSSEFEEYRPSYMGTLYMILSKIIQYVNIHYINMHLNSLMNVITKGMNHSEVEIRKAALDSLVAIYFVYNENNKDKTETGEQFLNTISKYLNLPQKRILEIYIQKFQY</sequence>
<dbReference type="SUPFAM" id="SSF48371">
    <property type="entry name" value="ARM repeat"/>
    <property type="match status" value="2"/>
</dbReference>
<dbReference type="InterPro" id="IPR034085">
    <property type="entry name" value="TOG"/>
</dbReference>
<reference evidence="9 10" key="2">
    <citation type="submission" date="2016-08" db="EMBL/GenBank/DDBJ databases">
        <title>Pervasive Adenine N6-methylation of Active Genes in Fungi.</title>
        <authorList>
            <consortium name="DOE Joint Genome Institute"/>
            <person name="Mondo S.J."/>
            <person name="Dannebaum R.O."/>
            <person name="Kuo R.C."/>
            <person name="Labutti K."/>
            <person name="Haridas S."/>
            <person name="Kuo A."/>
            <person name="Salamov A."/>
            <person name="Ahrendt S.R."/>
            <person name="Lipzen A."/>
            <person name="Sullivan W."/>
            <person name="Andreopoulos W.B."/>
            <person name="Clum A."/>
            <person name="Lindquist E."/>
            <person name="Daum C."/>
            <person name="Ramamoorthy G.K."/>
            <person name="Gryganskyi A."/>
            <person name="Culley D."/>
            <person name="Magnuson J.K."/>
            <person name="James T.Y."/>
            <person name="O'Malley M.A."/>
            <person name="Stajich J.E."/>
            <person name="Spatafora J.W."/>
            <person name="Visel A."/>
            <person name="Grigoriev I.V."/>
        </authorList>
    </citation>
    <scope>NUCLEOTIDE SEQUENCE [LARGE SCALE GENOMIC DNA]</scope>
    <source>
        <strain evidence="10">finn</strain>
    </source>
</reference>